<organism evidence="13 14">
    <name type="scientific">Candidatus Gottesmanbacteria bacterium RBG_16_52_11</name>
    <dbReference type="NCBI Taxonomy" id="1798374"/>
    <lineage>
        <taxon>Bacteria</taxon>
        <taxon>Candidatus Gottesmaniibacteriota</taxon>
    </lineage>
</organism>
<evidence type="ECO:0000256" key="8">
    <source>
        <dbReference type="ARBA" id="ARBA00023136"/>
    </source>
</evidence>
<evidence type="ECO:0000259" key="12">
    <source>
        <dbReference type="Pfam" id="PF03717"/>
    </source>
</evidence>
<dbReference type="SUPFAM" id="SSF56519">
    <property type="entry name" value="Penicillin binding protein dimerisation domain"/>
    <property type="match status" value="1"/>
</dbReference>
<evidence type="ECO:0000256" key="5">
    <source>
        <dbReference type="ARBA" id="ARBA00022960"/>
    </source>
</evidence>
<accession>A0A1F5YND4</accession>
<proteinExistence type="predicted"/>
<dbReference type="AlphaFoldDB" id="A0A1F5YND4"/>
<keyword evidence="4 10" id="KW-0812">Transmembrane</keyword>
<evidence type="ECO:0000256" key="10">
    <source>
        <dbReference type="SAM" id="Phobius"/>
    </source>
</evidence>
<reference evidence="13 14" key="1">
    <citation type="journal article" date="2016" name="Nat. Commun.">
        <title>Thousands of microbial genomes shed light on interconnected biogeochemical processes in an aquifer system.</title>
        <authorList>
            <person name="Anantharaman K."/>
            <person name="Brown C.T."/>
            <person name="Hug L.A."/>
            <person name="Sharon I."/>
            <person name="Castelle C.J."/>
            <person name="Probst A.J."/>
            <person name="Thomas B.C."/>
            <person name="Singh A."/>
            <person name="Wilkins M.J."/>
            <person name="Karaoz U."/>
            <person name="Brodie E.L."/>
            <person name="Williams K.H."/>
            <person name="Hubbard S.S."/>
            <person name="Banfield J.F."/>
        </authorList>
    </citation>
    <scope>NUCLEOTIDE SEQUENCE [LARGE SCALE GENOMIC DNA]</scope>
</reference>
<evidence type="ECO:0000256" key="1">
    <source>
        <dbReference type="ARBA" id="ARBA00004167"/>
    </source>
</evidence>
<feature type="transmembrane region" description="Helical" evidence="10">
    <location>
        <begin position="35"/>
        <end position="58"/>
    </location>
</feature>
<feature type="non-terminal residue" evidence="13">
    <location>
        <position position="514"/>
    </location>
</feature>
<feature type="domain" description="Penicillin-binding protein dimerisation" evidence="12">
    <location>
        <begin position="144"/>
        <end position="224"/>
    </location>
</feature>
<dbReference type="PANTHER" id="PTHR30627:SF2">
    <property type="entry name" value="PEPTIDOGLYCAN D,D-TRANSPEPTIDASE MRDA"/>
    <property type="match status" value="1"/>
</dbReference>
<sequence>MNSRITRRLGKAFPDALISQKRKMKPVIPFIGDTWWLGVGRVLLFTVLLFLCFFILFIRLFHLTIIRGHEYRALADGNRIRELVRHAPRGQLLDRTGKPVAVNEAQYRRLLPCEAGRTANGACVSYLTQAEGEALEKTGLPVGSFLETDWKRRYVLGSATAHILGTTGEITAGELKDEYYQLRNYRTGDRIGRSGVEAIYEDRLRGRDGKELVEVDASGRILRVLGRDTEVTGIDIILSIDAGLSQVVAQAFPEGKRGAIIVSKPATGEILAMYSSPSYDPNLMSTGLSEDEYRKLADSSDRPMFNRAIGGVYPPGSTFKIVTAVAGLEEGAITGSTEIEDTGIISVGPFSFTNWYFTQYGRTEGMVNVIRALQRSNDIFFYRTGERTGIERLAVWARRMGLGSLTGIELPGEAAGLMPDPDWKSKHFTTDADLEARNNLWYAGDTYHIAIGQGYILTTPLQTAVWTDIIAAGGRYCVPTIEKVHPGISSGPACQELPIKKETLSLVTDGMVKA</sequence>
<keyword evidence="7 10" id="KW-1133">Transmembrane helix</keyword>
<dbReference type="GO" id="GO:0008658">
    <property type="term" value="F:penicillin binding"/>
    <property type="evidence" value="ECO:0007669"/>
    <property type="project" value="InterPro"/>
</dbReference>
<evidence type="ECO:0000256" key="9">
    <source>
        <dbReference type="ARBA" id="ARBA00023316"/>
    </source>
</evidence>
<dbReference type="PANTHER" id="PTHR30627">
    <property type="entry name" value="PEPTIDOGLYCAN D,D-TRANSPEPTIDASE"/>
    <property type="match status" value="1"/>
</dbReference>
<dbReference type="Gene3D" id="3.90.1310.10">
    <property type="entry name" value="Penicillin-binding protein 2a (Domain 2)"/>
    <property type="match status" value="1"/>
</dbReference>
<dbReference type="InterPro" id="IPR001460">
    <property type="entry name" value="PCN-bd_Tpept"/>
</dbReference>
<evidence type="ECO:0000256" key="6">
    <source>
        <dbReference type="ARBA" id="ARBA00022984"/>
    </source>
</evidence>
<dbReference type="InterPro" id="IPR012338">
    <property type="entry name" value="Beta-lactam/transpept-like"/>
</dbReference>
<keyword evidence="9" id="KW-0961">Cell wall biogenesis/degradation</keyword>
<dbReference type="GO" id="GO:0005886">
    <property type="term" value="C:plasma membrane"/>
    <property type="evidence" value="ECO:0007669"/>
    <property type="project" value="TreeGrafter"/>
</dbReference>
<feature type="domain" description="Penicillin-binding protein transpeptidase" evidence="11">
    <location>
        <begin position="258"/>
        <end position="513"/>
    </location>
</feature>
<dbReference type="Gene3D" id="3.40.710.10">
    <property type="entry name" value="DD-peptidase/beta-lactamase superfamily"/>
    <property type="match status" value="1"/>
</dbReference>
<protein>
    <recommendedName>
        <fullName evidence="15">Beta-lactamase</fullName>
    </recommendedName>
</protein>
<comment type="caution">
    <text evidence="13">The sequence shown here is derived from an EMBL/GenBank/DDBJ whole genome shotgun (WGS) entry which is preliminary data.</text>
</comment>
<evidence type="ECO:0000259" key="11">
    <source>
        <dbReference type="Pfam" id="PF00905"/>
    </source>
</evidence>
<dbReference type="Pfam" id="PF03717">
    <property type="entry name" value="PBP_dimer"/>
    <property type="match status" value="1"/>
</dbReference>
<keyword evidence="5" id="KW-0133">Cell shape</keyword>
<evidence type="ECO:0008006" key="15">
    <source>
        <dbReference type="Google" id="ProtNLM"/>
    </source>
</evidence>
<evidence type="ECO:0000313" key="13">
    <source>
        <dbReference type="EMBL" id="OGG01477.1"/>
    </source>
</evidence>
<evidence type="ECO:0000256" key="3">
    <source>
        <dbReference type="ARBA" id="ARBA00022475"/>
    </source>
</evidence>
<keyword evidence="6" id="KW-0573">Peptidoglycan synthesis</keyword>
<keyword evidence="3" id="KW-1003">Cell membrane</keyword>
<dbReference type="EMBL" id="MFJD01000015">
    <property type="protein sequence ID" value="OGG01477.1"/>
    <property type="molecule type" value="Genomic_DNA"/>
</dbReference>
<keyword evidence="8 10" id="KW-0472">Membrane</keyword>
<dbReference type="GO" id="GO:0071555">
    <property type="term" value="P:cell wall organization"/>
    <property type="evidence" value="ECO:0007669"/>
    <property type="project" value="TreeGrafter"/>
</dbReference>
<dbReference type="Proteomes" id="UP000178448">
    <property type="component" value="Unassembled WGS sequence"/>
</dbReference>
<gene>
    <name evidence="13" type="ORF">A2Z33_00335</name>
</gene>
<name>A0A1F5YND4_9BACT</name>
<dbReference type="InterPro" id="IPR005311">
    <property type="entry name" value="PBP_dimer"/>
</dbReference>
<dbReference type="InterPro" id="IPR036138">
    <property type="entry name" value="PBP_dimer_sf"/>
</dbReference>
<evidence type="ECO:0000313" key="14">
    <source>
        <dbReference type="Proteomes" id="UP000178448"/>
    </source>
</evidence>
<dbReference type="Pfam" id="PF00905">
    <property type="entry name" value="Transpeptidase"/>
    <property type="match status" value="1"/>
</dbReference>
<evidence type="ECO:0000256" key="7">
    <source>
        <dbReference type="ARBA" id="ARBA00022989"/>
    </source>
</evidence>
<evidence type="ECO:0000256" key="2">
    <source>
        <dbReference type="ARBA" id="ARBA00004236"/>
    </source>
</evidence>
<comment type="subcellular location">
    <subcellularLocation>
        <location evidence="2">Cell membrane</location>
    </subcellularLocation>
    <subcellularLocation>
        <location evidence="1">Membrane</location>
        <topology evidence="1">Single-pass membrane protein</topology>
    </subcellularLocation>
</comment>
<dbReference type="STRING" id="1798374.A2Z33_00335"/>
<dbReference type="SUPFAM" id="SSF56601">
    <property type="entry name" value="beta-lactamase/transpeptidase-like"/>
    <property type="match status" value="1"/>
</dbReference>
<dbReference type="InterPro" id="IPR050515">
    <property type="entry name" value="Beta-lactam/transpept"/>
</dbReference>
<evidence type="ECO:0000256" key="4">
    <source>
        <dbReference type="ARBA" id="ARBA00022692"/>
    </source>
</evidence>